<keyword evidence="5" id="KW-1185">Reference proteome</keyword>
<evidence type="ECO:0000313" key="4">
    <source>
        <dbReference type="EMBL" id="PLC52450.1"/>
    </source>
</evidence>
<dbReference type="EMBL" id="PDNV01000013">
    <property type="protein sequence ID" value="PLC52450.1"/>
    <property type="molecule type" value="Genomic_DNA"/>
</dbReference>
<dbReference type="InterPro" id="IPR011856">
    <property type="entry name" value="tRNA_endonuc-like_dom_sf"/>
</dbReference>
<comment type="caution">
    <text evidence="4">The sequence shown here is derived from an EMBL/GenBank/DDBJ whole genome shotgun (WGS) entry which is preliminary data.</text>
</comment>
<dbReference type="SUPFAM" id="SSF52980">
    <property type="entry name" value="Restriction endonuclease-like"/>
    <property type="match status" value="1"/>
</dbReference>
<dbReference type="RefSeq" id="WP_102071469.1">
    <property type="nucleotide sequence ID" value="NZ_PDNV01000013.1"/>
</dbReference>
<dbReference type="NCBIfam" id="TIGR00252">
    <property type="entry name" value="YraN family protein"/>
    <property type="match status" value="1"/>
</dbReference>
<dbReference type="OrthoDB" id="9794876at2"/>
<protein>
    <recommendedName>
        <fullName evidence="2">UPF0102 protein CR155_18295</fullName>
    </recommendedName>
</protein>
<dbReference type="PANTHER" id="PTHR34039:SF1">
    <property type="entry name" value="UPF0102 PROTEIN YRAN"/>
    <property type="match status" value="1"/>
</dbReference>
<feature type="region of interest" description="Disordered" evidence="3">
    <location>
        <begin position="29"/>
        <end position="61"/>
    </location>
</feature>
<dbReference type="NCBIfam" id="NF009150">
    <property type="entry name" value="PRK12497.1-3"/>
    <property type="match status" value="1"/>
</dbReference>
<gene>
    <name evidence="4" type="ORF">CR155_18295</name>
</gene>
<evidence type="ECO:0000256" key="3">
    <source>
        <dbReference type="SAM" id="MobiDB-lite"/>
    </source>
</evidence>
<proteinExistence type="inferred from homology"/>
<dbReference type="HAMAP" id="MF_00048">
    <property type="entry name" value="UPF0102"/>
    <property type="match status" value="1"/>
</dbReference>
<comment type="similarity">
    <text evidence="1 2">Belongs to the UPF0102 family.</text>
</comment>
<dbReference type="AlphaFoldDB" id="A0A2N4UBQ9"/>
<sequence length="167" mass="18914">MDPEQRLYDLAQAAQKVALRKRRRIERRKIREAMLAPETGAERPQPRRSPTQKAGHQGEEQARRHLQAHGLIIVSRNLAAKTGEIDLVALEGDILVFIEVRQRHTQQYGGAAASVNRDKQRRLIHTAQYFLPRLTLRYCGGVTPACRFDVVSLEPAGLVWTKAAFTL</sequence>
<name>A0A2N4UBQ9_9BURK</name>
<dbReference type="InterPro" id="IPR003509">
    <property type="entry name" value="UPF0102_YraN-like"/>
</dbReference>
<dbReference type="InterPro" id="IPR011335">
    <property type="entry name" value="Restrct_endonuc-II-like"/>
</dbReference>
<reference evidence="4 5" key="1">
    <citation type="submission" date="2017-10" db="EMBL/GenBank/DDBJ databases">
        <title>Two draft genome sequences of Pusillimonas sp. strains isolated from a nitrate- and radionuclide-contaminated groundwater in Russia.</title>
        <authorList>
            <person name="Grouzdev D.S."/>
            <person name="Tourova T.P."/>
            <person name="Goeva M.A."/>
            <person name="Babich T.L."/>
            <person name="Sokolova D.S."/>
            <person name="Abdullin R."/>
            <person name="Poltaraus A.B."/>
            <person name="Toshchakov S.V."/>
            <person name="Nazina T.N."/>
        </authorList>
    </citation>
    <scope>NUCLEOTIDE SEQUENCE [LARGE SCALE GENOMIC DNA]</scope>
    <source>
        <strain evidence="4 5">JR1/69-2-13</strain>
    </source>
</reference>
<dbReference type="Gene3D" id="3.40.1350.10">
    <property type="match status" value="1"/>
</dbReference>
<dbReference type="GO" id="GO:0003676">
    <property type="term" value="F:nucleic acid binding"/>
    <property type="evidence" value="ECO:0007669"/>
    <property type="project" value="InterPro"/>
</dbReference>
<dbReference type="Pfam" id="PF02021">
    <property type="entry name" value="UPF0102"/>
    <property type="match status" value="1"/>
</dbReference>
<dbReference type="PANTHER" id="PTHR34039">
    <property type="entry name" value="UPF0102 PROTEIN YRAN"/>
    <property type="match status" value="1"/>
</dbReference>
<evidence type="ECO:0000256" key="2">
    <source>
        <dbReference type="HAMAP-Rule" id="MF_00048"/>
    </source>
</evidence>
<organism evidence="4 5">
    <name type="scientific">Pollutimonas nitritireducens</name>
    <dbReference type="NCBI Taxonomy" id="2045209"/>
    <lineage>
        <taxon>Bacteria</taxon>
        <taxon>Pseudomonadati</taxon>
        <taxon>Pseudomonadota</taxon>
        <taxon>Betaproteobacteria</taxon>
        <taxon>Burkholderiales</taxon>
        <taxon>Alcaligenaceae</taxon>
        <taxon>Pollutimonas</taxon>
    </lineage>
</organism>
<evidence type="ECO:0000256" key="1">
    <source>
        <dbReference type="ARBA" id="ARBA00006738"/>
    </source>
</evidence>
<dbReference type="Proteomes" id="UP000234328">
    <property type="component" value="Unassembled WGS sequence"/>
</dbReference>
<evidence type="ECO:0000313" key="5">
    <source>
        <dbReference type="Proteomes" id="UP000234328"/>
    </source>
</evidence>
<accession>A0A2N4UBQ9</accession>